<comment type="caution">
    <text evidence="2">The sequence shown here is derived from an EMBL/GenBank/DDBJ whole genome shotgun (WGS) entry which is preliminary data.</text>
</comment>
<dbReference type="AlphaFoldDB" id="A0A813M9C5"/>
<evidence type="ECO:0008006" key="6">
    <source>
        <dbReference type="Google" id="ProtNLM"/>
    </source>
</evidence>
<dbReference type="Proteomes" id="UP000663860">
    <property type="component" value="Unassembled WGS sequence"/>
</dbReference>
<reference evidence="2" key="1">
    <citation type="submission" date="2021-02" db="EMBL/GenBank/DDBJ databases">
        <authorList>
            <person name="Nowell W R."/>
        </authorList>
    </citation>
    <scope>NUCLEOTIDE SEQUENCE</scope>
</reference>
<dbReference type="EMBL" id="CAJOBB010000163">
    <property type="protein sequence ID" value="CAF3592036.1"/>
    <property type="molecule type" value="Genomic_DNA"/>
</dbReference>
<evidence type="ECO:0000313" key="2">
    <source>
        <dbReference type="EMBL" id="CAF0714276.1"/>
    </source>
</evidence>
<dbReference type="Proteomes" id="UP000663868">
    <property type="component" value="Unassembled WGS sequence"/>
</dbReference>
<evidence type="ECO:0000313" key="3">
    <source>
        <dbReference type="EMBL" id="CAF3506209.1"/>
    </source>
</evidence>
<dbReference type="Gene3D" id="1.20.5.110">
    <property type="match status" value="1"/>
</dbReference>
<proteinExistence type="predicted"/>
<evidence type="ECO:0000313" key="5">
    <source>
        <dbReference type="Proteomes" id="UP000663860"/>
    </source>
</evidence>
<evidence type="ECO:0000256" key="1">
    <source>
        <dbReference type="SAM" id="Phobius"/>
    </source>
</evidence>
<name>A0A813M9C5_9BILA</name>
<sequence length="190" mass="22260">MLGKLSLKSSRSVPIIINNEKSLEKQNSPSSYLNIKSAIVLNNRTSAQESQEHLDAMHKIVDQTDNDLRYALEHVVNRREQLDQLQYRSEEMLSKNENLVFGITNYRKTQERDIFWQRFRYSAFGILTIGIIILIIILSMTSKQSIPSSQIIDVRYLNQDLSNKNIASTTMLTTFRRRRRKRQRLNELLT</sequence>
<dbReference type="Proteomes" id="UP000663881">
    <property type="component" value="Unassembled WGS sequence"/>
</dbReference>
<keyword evidence="1" id="KW-0472">Membrane</keyword>
<organism evidence="2 5">
    <name type="scientific">Adineta steineri</name>
    <dbReference type="NCBI Taxonomy" id="433720"/>
    <lineage>
        <taxon>Eukaryota</taxon>
        <taxon>Metazoa</taxon>
        <taxon>Spiralia</taxon>
        <taxon>Gnathifera</taxon>
        <taxon>Rotifera</taxon>
        <taxon>Eurotatoria</taxon>
        <taxon>Bdelloidea</taxon>
        <taxon>Adinetida</taxon>
        <taxon>Adinetidae</taxon>
        <taxon>Adineta</taxon>
    </lineage>
</organism>
<dbReference type="EMBL" id="CAJNOE010000003">
    <property type="protein sequence ID" value="CAF0714276.1"/>
    <property type="molecule type" value="Genomic_DNA"/>
</dbReference>
<keyword evidence="1" id="KW-0812">Transmembrane</keyword>
<gene>
    <name evidence="2" type="ORF">IZO911_LOCUS619</name>
    <name evidence="4" type="ORF">KXQ929_LOCUS4676</name>
    <name evidence="3" type="ORF">OKA104_LOCUS1781</name>
</gene>
<accession>A0A813M9C5</accession>
<protein>
    <recommendedName>
        <fullName evidence="6">V-SNARE coiled-coil homology domain-containing protein</fullName>
    </recommendedName>
</protein>
<feature type="transmembrane region" description="Helical" evidence="1">
    <location>
        <begin position="121"/>
        <end position="140"/>
    </location>
</feature>
<dbReference type="EMBL" id="CAJOAY010000045">
    <property type="protein sequence ID" value="CAF3506209.1"/>
    <property type="molecule type" value="Genomic_DNA"/>
</dbReference>
<keyword evidence="1" id="KW-1133">Transmembrane helix</keyword>
<evidence type="ECO:0000313" key="4">
    <source>
        <dbReference type="EMBL" id="CAF3592036.1"/>
    </source>
</evidence>